<dbReference type="PANTHER" id="PTHR33237">
    <property type="entry name" value="F2P16.13 PROTEIN-RELATED"/>
    <property type="match status" value="1"/>
</dbReference>
<gene>
    <name evidence="2" type="ORF">VNO78_19844</name>
</gene>
<protein>
    <submittedName>
        <fullName evidence="2">Uncharacterized protein</fullName>
    </submittedName>
</protein>
<reference evidence="2 3" key="1">
    <citation type="submission" date="2024-01" db="EMBL/GenBank/DDBJ databases">
        <title>The genomes of 5 underutilized Papilionoideae crops provide insights into root nodulation and disease resistanc.</title>
        <authorList>
            <person name="Jiang F."/>
        </authorList>
    </citation>
    <scope>NUCLEOTIDE SEQUENCE [LARGE SCALE GENOMIC DNA]</scope>
    <source>
        <strain evidence="2">DUOXIRENSHENG_FW03</strain>
        <tissue evidence="2">Leaves</tissue>
    </source>
</reference>
<dbReference type="PANTHER" id="PTHR33237:SF47">
    <property type="entry name" value="TRANSMEMBRANE PROTEIN"/>
    <property type="match status" value="1"/>
</dbReference>
<keyword evidence="3" id="KW-1185">Reference proteome</keyword>
<comment type="caution">
    <text evidence="2">The sequence shown here is derived from an EMBL/GenBank/DDBJ whole genome shotgun (WGS) entry which is preliminary data.</text>
</comment>
<dbReference type="EMBL" id="JAYMYS010000005">
    <property type="protein sequence ID" value="KAK7391428.1"/>
    <property type="molecule type" value="Genomic_DNA"/>
</dbReference>
<evidence type="ECO:0000256" key="1">
    <source>
        <dbReference type="SAM" id="MobiDB-lite"/>
    </source>
</evidence>
<evidence type="ECO:0000313" key="2">
    <source>
        <dbReference type="EMBL" id="KAK7391428.1"/>
    </source>
</evidence>
<organism evidence="2 3">
    <name type="scientific">Psophocarpus tetragonolobus</name>
    <name type="common">Winged bean</name>
    <name type="synonym">Dolichos tetragonolobus</name>
    <dbReference type="NCBI Taxonomy" id="3891"/>
    <lineage>
        <taxon>Eukaryota</taxon>
        <taxon>Viridiplantae</taxon>
        <taxon>Streptophyta</taxon>
        <taxon>Embryophyta</taxon>
        <taxon>Tracheophyta</taxon>
        <taxon>Spermatophyta</taxon>
        <taxon>Magnoliopsida</taxon>
        <taxon>eudicotyledons</taxon>
        <taxon>Gunneridae</taxon>
        <taxon>Pentapetalae</taxon>
        <taxon>rosids</taxon>
        <taxon>fabids</taxon>
        <taxon>Fabales</taxon>
        <taxon>Fabaceae</taxon>
        <taxon>Papilionoideae</taxon>
        <taxon>50 kb inversion clade</taxon>
        <taxon>NPAAA clade</taxon>
        <taxon>indigoferoid/millettioid clade</taxon>
        <taxon>Phaseoleae</taxon>
        <taxon>Psophocarpus</taxon>
    </lineage>
</organism>
<evidence type="ECO:0000313" key="3">
    <source>
        <dbReference type="Proteomes" id="UP001386955"/>
    </source>
</evidence>
<accession>A0AAN9SC97</accession>
<feature type="region of interest" description="Disordered" evidence="1">
    <location>
        <begin position="139"/>
        <end position="162"/>
    </location>
</feature>
<name>A0AAN9SC97_PSOTE</name>
<sequence length="162" mass="18350">MTSLSCFNNHSSVPKIFSIHVPCVVAKDSEEVSNQNQIAFSISFSPNLSPQKIIKKIIKAINLGMCFKTKCQEKSSSISNKIKEKINKSMQHARNKIKLQKEEDRCLWKKTILIGQKCKPLEFSGVIFYDSEGNNLSEPPKSPRFAFSHSPTFSPRRGEIDM</sequence>
<dbReference type="Proteomes" id="UP001386955">
    <property type="component" value="Unassembled WGS sequence"/>
</dbReference>
<dbReference type="AlphaFoldDB" id="A0AAN9SC97"/>
<proteinExistence type="predicted"/>